<comment type="subcellular location">
    <subcellularLocation>
        <location evidence="1">Cell membrane</location>
        <topology evidence="1">Multi-pass membrane protein</topology>
    </subcellularLocation>
</comment>
<proteinExistence type="predicted"/>
<sequence>MDQTAKQTTNQQHPIGIYLKVWALLFVLSTLSYMVDYFQFQGYLRWTLVLIFMFLKAGFIISIFMHLGWERYALKCTLLLPPLAIGVLIWLMAMEADYTFSSRQLFLGQ</sequence>
<dbReference type="EMBL" id="AAVT01000004">
    <property type="protein sequence ID" value="EAW31235.1"/>
    <property type="molecule type" value="Genomic_DNA"/>
</dbReference>
<comment type="caution">
    <text evidence="7">The sequence shown here is derived from an EMBL/GenBank/DDBJ whole genome shotgun (WGS) entry which is preliminary data.</text>
</comment>
<evidence type="ECO:0000256" key="3">
    <source>
        <dbReference type="ARBA" id="ARBA00022692"/>
    </source>
</evidence>
<feature type="transmembrane region" description="Helical" evidence="6">
    <location>
        <begin position="72"/>
        <end position="93"/>
    </location>
</feature>
<keyword evidence="2" id="KW-1003">Cell membrane</keyword>
<evidence type="ECO:0000256" key="4">
    <source>
        <dbReference type="ARBA" id="ARBA00022989"/>
    </source>
</evidence>
<dbReference type="OrthoDB" id="33240at2"/>
<organism evidence="7 8">
    <name type="scientific">marine gamma proteobacterium HTCC2143</name>
    <dbReference type="NCBI Taxonomy" id="247633"/>
    <lineage>
        <taxon>Bacteria</taxon>
        <taxon>Pseudomonadati</taxon>
        <taxon>Pseudomonadota</taxon>
        <taxon>Gammaproteobacteria</taxon>
        <taxon>Cellvibrionales</taxon>
        <taxon>Spongiibacteraceae</taxon>
        <taxon>BD1-7 clade</taxon>
    </lineage>
</organism>
<keyword evidence="3 6" id="KW-0812">Transmembrane</keyword>
<evidence type="ECO:0000313" key="7">
    <source>
        <dbReference type="EMBL" id="EAW31235.1"/>
    </source>
</evidence>
<gene>
    <name evidence="7" type="ORF">GP2143_03903</name>
</gene>
<dbReference type="GO" id="GO:0005886">
    <property type="term" value="C:plasma membrane"/>
    <property type="evidence" value="ECO:0007669"/>
    <property type="project" value="UniProtKB-SubCell"/>
</dbReference>
<name>A0YDD2_9GAMM</name>
<keyword evidence="4 6" id="KW-1133">Transmembrane helix</keyword>
<evidence type="ECO:0000256" key="5">
    <source>
        <dbReference type="ARBA" id="ARBA00023136"/>
    </source>
</evidence>
<reference evidence="7 8" key="1">
    <citation type="journal article" date="2010" name="J. Bacteriol.">
        <title>Genome sequence of the oligotrophic marine Gammaproteobacterium HTCC2143, isolated from the Oregon Coast.</title>
        <authorList>
            <person name="Oh H.M."/>
            <person name="Kang I."/>
            <person name="Ferriera S."/>
            <person name="Giovannoni S.J."/>
            <person name="Cho J.C."/>
        </authorList>
    </citation>
    <scope>NUCLEOTIDE SEQUENCE [LARGE SCALE GENOMIC DNA]</scope>
    <source>
        <strain evidence="7 8">HTCC2143</strain>
    </source>
</reference>
<dbReference type="Pfam" id="PF03626">
    <property type="entry name" value="COX4_pro"/>
    <property type="match status" value="1"/>
</dbReference>
<evidence type="ECO:0000256" key="1">
    <source>
        <dbReference type="ARBA" id="ARBA00004651"/>
    </source>
</evidence>
<dbReference type="STRING" id="247633.GP2143_03903"/>
<dbReference type="AlphaFoldDB" id="A0YDD2"/>
<feature type="transmembrane region" description="Helical" evidence="6">
    <location>
        <begin position="46"/>
        <end position="65"/>
    </location>
</feature>
<evidence type="ECO:0008006" key="9">
    <source>
        <dbReference type="Google" id="ProtNLM"/>
    </source>
</evidence>
<accession>A0YDD2</accession>
<protein>
    <recommendedName>
        <fullName evidence="9">Small integral membrane protein</fullName>
    </recommendedName>
</protein>
<keyword evidence="5 6" id="KW-0472">Membrane</keyword>
<dbReference type="eggNOG" id="COG5605">
    <property type="taxonomic scope" value="Bacteria"/>
</dbReference>
<feature type="transmembrane region" description="Helical" evidence="6">
    <location>
        <begin position="21"/>
        <end position="40"/>
    </location>
</feature>
<evidence type="ECO:0000256" key="2">
    <source>
        <dbReference type="ARBA" id="ARBA00022475"/>
    </source>
</evidence>
<dbReference type="Proteomes" id="UP000004931">
    <property type="component" value="Unassembled WGS sequence"/>
</dbReference>
<dbReference type="InterPro" id="IPR005171">
    <property type="entry name" value="Cyt_c_oxidase_su4_prok"/>
</dbReference>
<evidence type="ECO:0000256" key="6">
    <source>
        <dbReference type="SAM" id="Phobius"/>
    </source>
</evidence>
<keyword evidence="8" id="KW-1185">Reference proteome</keyword>
<evidence type="ECO:0000313" key="8">
    <source>
        <dbReference type="Proteomes" id="UP000004931"/>
    </source>
</evidence>